<reference evidence="2" key="1">
    <citation type="submission" date="2018-06" db="EMBL/GenBank/DDBJ databases">
        <authorList>
            <person name="Zhirakovskaya E."/>
        </authorList>
    </citation>
    <scope>NUCLEOTIDE SEQUENCE</scope>
</reference>
<dbReference type="InterPro" id="IPR025714">
    <property type="entry name" value="Methyltranfer_dom"/>
</dbReference>
<gene>
    <name evidence="2" type="ORF">MNBD_GAMMA12-3804</name>
</gene>
<accession>A0A3B0XT89</accession>
<feature type="domain" description="Methyltransferase" evidence="1">
    <location>
        <begin position="46"/>
        <end position="149"/>
    </location>
</feature>
<protein>
    <recommendedName>
        <fullName evidence="1">Methyltransferase domain-containing protein</fullName>
    </recommendedName>
</protein>
<organism evidence="2">
    <name type="scientific">hydrothermal vent metagenome</name>
    <dbReference type="NCBI Taxonomy" id="652676"/>
    <lineage>
        <taxon>unclassified sequences</taxon>
        <taxon>metagenomes</taxon>
        <taxon>ecological metagenomes</taxon>
    </lineage>
</organism>
<dbReference type="AlphaFoldDB" id="A0A3B0XT89"/>
<proteinExistence type="predicted"/>
<dbReference type="Gene3D" id="3.40.50.150">
    <property type="entry name" value="Vaccinia Virus protein VP39"/>
    <property type="match status" value="1"/>
</dbReference>
<sequence length="274" mass="31130">MSTDSLDAYHKHLSDIYDERSVNHNNSEWHQETALKLVEEMPPQIGSTVLDIGTGTGFIAFHAATLVGSKGKVIGVDISEGMLNKAKEKLEKIDLANINFIAGDMEHLNLPQNSIDYMYCASAFFCVLNPLKTLKHWNNLLTAKGSIALHALPVTSYFWVSLARDILKGHGIQYLLNTPTATIEKTRIHLKSAGFNKIEIRKEERGYYIPWERARESWISIDDFAPGQYPHPVYNVPDETMVLCKKEYLARLQELTTDKGVWNDDTTYYVYAFK</sequence>
<dbReference type="PANTHER" id="PTHR43861">
    <property type="entry name" value="TRANS-ACONITATE 2-METHYLTRANSFERASE-RELATED"/>
    <property type="match status" value="1"/>
</dbReference>
<dbReference type="Pfam" id="PF13847">
    <property type="entry name" value="Methyltransf_31"/>
    <property type="match status" value="1"/>
</dbReference>
<evidence type="ECO:0000313" key="2">
    <source>
        <dbReference type="EMBL" id="VAW71478.1"/>
    </source>
</evidence>
<dbReference type="EMBL" id="UOFL01000022">
    <property type="protein sequence ID" value="VAW71478.1"/>
    <property type="molecule type" value="Genomic_DNA"/>
</dbReference>
<dbReference type="PANTHER" id="PTHR43861:SF1">
    <property type="entry name" value="TRANS-ACONITATE 2-METHYLTRANSFERASE"/>
    <property type="match status" value="1"/>
</dbReference>
<dbReference type="SUPFAM" id="SSF53335">
    <property type="entry name" value="S-adenosyl-L-methionine-dependent methyltransferases"/>
    <property type="match status" value="1"/>
</dbReference>
<dbReference type="InterPro" id="IPR029063">
    <property type="entry name" value="SAM-dependent_MTases_sf"/>
</dbReference>
<dbReference type="CDD" id="cd02440">
    <property type="entry name" value="AdoMet_MTases"/>
    <property type="match status" value="1"/>
</dbReference>
<evidence type="ECO:0000259" key="1">
    <source>
        <dbReference type="Pfam" id="PF13847"/>
    </source>
</evidence>
<name>A0A3B0XT89_9ZZZZ</name>